<evidence type="ECO:0000256" key="2">
    <source>
        <dbReference type="ARBA" id="ARBA00022777"/>
    </source>
</evidence>
<evidence type="ECO:0000313" key="5">
    <source>
        <dbReference type="Proteomes" id="UP000612893"/>
    </source>
</evidence>
<dbReference type="PANTHER" id="PTHR34383">
    <property type="entry name" value="POLYPHOSPHATE:AMP PHOSPHOTRANSFERASE-RELATED"/>
    <property type="match status" value="1"/>
</dbReference>
<dbReference type="NCBIfam" id="TIGR03709">
    <property type="entry name" value="PPK2_rel_1"/>
    <property type="match status" value="1"/>
</dbReference>
<organism evidence="4 5">
    <name type="scientific">Candidatus Nephthysia bennettiae</name>
    <dbReference type="NCBI Taxonomy" id="3127016"/>
    <lineage>
        <taxon>Bacteria</taxon>
        <taxon>Bacillati</taxon>
        <taxon>Candidatus Dormiibacterota</taxon>
        <taxon>Candidatus Dormibacteria</taxon>
        <taxon>Candidatus Dormibacterales</taxon>
        <taxon>Candidatus Dormibacteraceae</taxon>
        <taxon>Candidatus Nephthysia</taxon>
    </lineage>
</organism>
<name>A0A934KAZ8_9BACT</name>
<dbReference type="RefSeq" id="WP_338205781.1">
    <property type="nucleotide sequence ID" value="NZ_JAEKNR010000249.1"/>
</dbReference>
<evidence type="ECO:0000256" key="1">
    <source>
        <dbReference type="ARBA" id="ARBA00022679"/>
    </source>
</evidence>
<keyword evidence="1" id="KW-0808">Transferase</keyword>
<gene>
    <name evidence="4" type="ORF">JF922_26045</name>
</gene>
<dbReference type="GO" id="GO:0016301">
    <property type="term" value="F:kinase activity"/>
    <property type="evidence" value="ECO:0007669"/>
    <property type="project" value="UniProtKB-KW"/>
</dbReference>
<feature type="domain" description="Polyphosphate kinase-2-related" evidence="3">
    <location>
        <begin position="34"/>
        <end position="256"/>
    </location>
</feature>
<protein>
    <submittedName>
        <fullName evidence="4">Polyphosphate kinase 2 family protein</fullName>
    </submittedName>
</protein>
<dbReference type="Gene3D" id="3.40.50.300">
    <property type="entry name" value="P-loop containing nucleotide triphosphate hydrolases"/>
    <property type="match status" value="1"/>
</dbReference>
<reference evidence="4" key="1">
    <citation type="submission" date="2020-10" db="EMBL/GenBank/DDBJ databases">
        <title>Ca. Dormibacterota MAGs.</title>
        <authorList>
            <person name="Montgomery K."/>
        </authorList>
    </citation>
    <scope>NUCLEOTIDE SEQUENCE [LARGE SCALE GENOMIC DNA]</scope>
    <source>
        <strain evidence="4">SC8812_S17_10</strain>
    </source>
</reference>
<dbReference type="PIRSF" id="PIRSF028756">
    <property type="entry name" value="PPK2_prd"/>
    <property type="match status" value="1"/>
</dbReference>
<dbReference type="InterPro" id="IPR016898">
    <property type="entry name" value="Polyphosphate_phosphotransfera"/>
</dbReference>
<accession>A0A934KAZ8</accession>
<dbReference type="PANTHER" id="PTHR34383:SF3">
    <property type="entry name" value="POLYPHOSPHATE:AMP PHOSPHOTRANSFERASE"/>
    <property type="match status" value="1"/>
</dbReference>
<keyword evidence="2 4" id="KW-0418">Kinase</keyword>
<keyword evidence="5" id="KW-1185">Reference proteome</keyword>
<comment type="caution">
    <text evidence="4">The sequence shown here is derived from an EMBL/GenBank/DDBJ whole genome shotgun (WGS) entry which is preliminary data.</text>
</comment>
<dbReference type="InterPro" id="IPR022300">
    <property type="entry name" value="PPK2-rel_1"/>
</dbReference>
<dbReference type="Pfam" id="PF03976">
    <property type="entry name" value="PPK2"/>
    <property type="match status" value="1"/>
</dbReference>
<dbReference type="Proteomes" id="UP000612893">
    <property type="component" value="Unassembled WGS sequence"/>
</dbReference>
<proteinExistence type="predicted"/>
<dbReference type="EMBL" id="JAEKNR010000249">
    <property type="protein sequence ID" value="MBJ7601525.1"/>
    <property type="molecule type" value="Genomic_DNA"/>
</dbReference>
<dbReference type="AlphaFoldDB" id="A0A934KAZ8"/>
<dbReference type="InterPro" id="IPR022488">
    <property type="entry name" value="PPK2-related"/>
</dbReference>
<dbReference type="SUPFAM" id="SSF52540">
    <property type="entry name" value="P-loop containing nucleoside triphosphate hydrolases"/>
    <property type="match status" value="1"/>
</dbReference>
<evidence type="ECO:0000259" key="3">
    <source>
        <dbReference type="Pfam" id="PF03976"/>
    </source>
</evidence>
<evidence type="ECO:0000313" key="4">
    <source>
        <dbReference type="EMBL" id="MBJ7601525.1"/>
    </source>
</evidence>
<sequence length="282" mass="32131">MAKTTPLPKPLAVGPGATAFQLAAVDPAATFGLKKKQALKEMEVWHPELLDLQTRLFAENRHSLLVVLQGMDTSGKDGTIKHVIGHFNPVDVRITSFKEPTPEEQRHGFLWRLRRALPGPGQVGIFNRSHYEDVLVAKVEALVPPAVIEKRYEEISKFEGDLQKGGATILKFCLHISWEEQRRRLHERLERADKIWKFSEHDLDVRAKWDQYMAAYSAALLRCSDPVPWYVIPADNKWVRDWAVTHLLLDALRGMDLKYPPPKVDVKAMKARLKAEVHVTQA</sequence>
<dbReference type="InterPro" id="IPR027417">
    <property type="entry name" value="P-loop_NTPase"/>
</dbReference>